<evidence type="ECO:0000313" key="6">
    <source>
        <dbReference type="Proteomes" id="UP001652582"/>
    </source>
</evidence>
<proteinExistence type="inferred from homology"/>
<gene>
    <name evidence="7" type="primary">LOC112052555</name>
</gene>
<protein>
    <recommendedName>
        <fullName evidence="2">Structural maintenance of chromosomes protein 5</fullName>
    </recommendedName>
</protein>
<dbReference type="SUPFAM" id="SSF52540">
    <property type="entry name" value="P-loop containing nucleoside triphosphate hydrolases"/>
    <property type="match status" value="2"/>
</dbReference>
<evidence type="ECO:0000256" key="1">
    <source>
        <dbReference type="ARBA" id="ARBA00010171"/>
    </source>
</evidence>
<dbReference type="Gene3D" id="3.40.50.300">
    <property type="entry name" value="P-loop containing nucleotide triphosphate hydrolases"/>
    <property type="match status" value="2"/>
</dbReference>
<reference evidence="7" key="2">
    <citation type="submission" date="2025-08" db="UniProtKB">
        <authorList>
            <consortium name="RefSeq"/>
        </authorList>
    </citation>
    <scope>IDENTIFICATION</scope>
</reference>
<name>A0ABM3LSC6_BICAN</name>
<feature type="coiled-coil region" evidence="4">
    <location>
        <begin position="628"/>
        <end position="662"/>
    </location>
</feature>
<feature type="coiled-coil region" evidence="4">
    <location>
        <begin position="751"/>
        <end position="785"/>
    </location>
</feature>
<feature type="coiled-coil region" evidence="4">
    <location>
        <begin position="834"/>
        <end position="875"/>
    </location>
</feature>
<dbReference type="InterPro" id="IPR027417">
    <property type="entry name" value="P-loop_NTPase"/>
</dbReference>
<dbReference type="Proteomes" id="UP001652582">
    <property type="component" value="Chromosome 2"/>
</dbReference>
<dbReference type="GeneID" id="112052555"/>
<comment type="similarity">
    <text evidence="1">Belongs to the SMC family. SMC5 subfamily.</text>
</comment>
<evidence type="ECO:0000313" key="7">
    <source>
        <dbReference type="RefSeq" id="XP_052741955.1"/>
    </source>
</evidence>
<feature type="coiled-coil region" evidence="4">
    <location>
        <begin position="319"/>
        <end position="356"/>
    </location>
</feature>
<dbReference type="Pfam" id="PF02463">
    <property type="entry name" value="SMC_N"/>
    <property type="match status" value="1"/>
</dbReference>
<sequence length="1050" mass="120733">MSQVVNTGGMRAGCIYRISLKNFITYKEVTLHPGKSLNLIIGPNGTGKSTIVSAIILGLGGSPKAIGKDTKLEQFVKTGTKEATIDIELYQNPGQRNVIITMTFNRSGAPSWRIDNRPAEKKRVQALIASLHIQVENLCQFLPQHKVHEFAAKLPSERLRDTLATVGPPGSVEQLDELKTLRAEKNDVGTRLQSNKKELQGLESRHNMLQKDIEALQERKEKEKEIELCKVKKLWLDYQKLKKDVAEHLRESKEQASKKKQIDRVIAPLETDLENVKGVVNVFERKQQTINTEIHKVHEQVSKIMDSISNNVGQLELIESAFMKKVERHKNRKKELIEEKSKLDKLNMDKTSLRERLGDPSNLQADLNKTLKQISVTSAQCKHLRSQKLDAQYEIDQNITPQLRQHQNRIRRLEDVNEIRLRTLADKNEDTYNAVMWLRDNMNKFQHPVYEPMMLQINFTDPKYAQYLEATVSARDLIAFTFECKDDMNLFSRSVRSLNMRMVNAVHSRGAPEQSDDIRRLSYLGFQTYLVDTIKAPDPILRFLCKQYKIHKIPIGNQHTYDNFAKVPPNITKFFTERHIFTIRVSAYSGAKSSSTREIKRARLLANTIDLEQIYSLQNELTVIRQSESVKRADIQRLDTQLQDLENNLRDLSDTRKNIEGLLKQISLNGREIKMQMEKITDLTNECTFDLEAEKAACRAKRKESVVKQRKLHQELLSIVKVVQKKMISKELCSVKLKISRDSIVDKEATLRQHKEKGREMEDILRAIQQRLDTASSTAKQLQTEIKRSCDNKLPSEAGFPNKWAFDSLPNDPRAIDDHCGELTTRMNLLAPGDEQVIQENQQLEIKINKLRSLVNNSAKNTRELENNLRKIKSQWLPALESLVQNINVKFAEMFHNLSCAGEVKIVKEGDDDDFEKYGIDILVKFRAEEQLSRLTAYVQSGGERVLTTGVYLMALQSLSSDVPFRCVDEINQGMDANYERRMLEMLIQITTQNNASQYFLLTPKLLPNLQYDAKVTIHTVMNGKHIMKHHSWQQQNFLANARKYKSSLT</sequence>
<feature type="coiled-coil region" evidence="4">
    <location>
        <begin position="192"/>
        <end position="258"/>
    </location>
</feature>
<accession>A0ABM3LSC6</accession>
<keyword evidence="6" id="KW-1185">Reference proteome</keyword>
<dbReference type="PANTHER" id="PTHR45916">
    <property type="entry name" value="STRUCTURAL MAINTENANCE OF CHROMOSOMES PROTEIN 5"/>
    <property type="match status" value="1"/>
</dbReference>
<evidence type="ECO:0000256" key="3">
    <source>
        <dbReference type="ARBA" id="ARBA00023054"/>
    </source>
</evidence>
<dbReference type="PANTHER" id="PTHR45916:SF1">
    <property type="entry name" value="STRUCTURAL MAINTENANCE OF CHROMOSOMES PROTEIN 5"/>
    <property type="match status" value="1"/>
</dbReference>
<dbReference type="InterPro" id="IPR003395">
    <property type="entry name" value="RecF/RecN/SMC_N"/>
</dbReference>
<evidence type="ECO:0000259" key="5">
    <source>
        <dbReference type="Pfam" id="PF02463"/>
    </source>
</evidence>
<reference evidence="6" key="1">
    <citation type="submission" date="2025-05" db="UniProtKB">
        <authorList>
            <consortium name="RefSeq"/>
        </authorList>
    </citation>
    <scope>NUCLEOTIDE SEQUENCE [LARGE SCALE GENOMIC DNA]</scope>
</reference>
<dbReference type="RefSeq" id="XP_052741955.1">
    <property type="nucleotide sequence ID" value="XM_052885995.1"/>
</dbReference>
<organism evidence="6 7">
    <name type="scientific">Bicyclus anynana</name>
    <name type="common">Squinting bush brown butterfly</name>
    <dbReference type="NCBI Taxonomy" id="110368"/>
    <lineage>
        <taxon>Eukaryota</taxon>
        <taxon>Metazoa</taxon>
        <taxon>Ecdysozoa</taxon>
        <taxon>Arthropoda</taxon>
        <taxon>Hexapoda</taxon>
        <taxon>Insecta</taxon>
        <taxon>Pterygota</taxon>
        <taxon>Neoptera</taxon>
        <taxon>Endopterygota</taxon>
        <taxon>Lepidoptera</taxon>
        <taxon>Glossata</taxon>
        <taxon>Ditrysia</taxon>
        <taxon>Papilionoidea</taxon>
        <taxon>Nymphalidae</taxon>
        <taxon>Satyrinae</taxon>
        <taxon>Satyrini</taxon>
        <taxon>Mycalesina</taxon>
        <taxon>Bicyclus</taxon>
    </lineage>
</organism>
<keyword evidence="3 4" id="KW-0175">Coiled coil</keyword>
<evidence type="ECO:0000256" key="2">
    <source>
        <dbReference type="ARBA" id="ARBA00018687"/>
    </source>
</evidence>
<evidence type="ECO:0000256" key="4">
    <source>
        <dbReference type="SAM" id="Coils"/>
    </source>
</evidence>
<feature type="domain" description="RecF/RecN/SMC N-terminal" evidence="5">
    <location>
        <begin position="15"/>
        <end position="1003"/>
    </location>
</feature>